<proteinExistence type="predicted"/>
<evidence type="ECO:0000259" key="3">
    <source>
        <dbReference type="Pfam" id="PF13800"/>
    </source>
</evidence>
<feature type="domain" description="Sigma factor regulator N-terminal" evidence="3">
    <location>
        <begin position="24"/>
        <end position="111"/>
    </location>
</feature>
<dbReference type="InterPro" id="IPR029101">
    <property type="entry name" value="Sigma_reg_N"/>
</dbReference>
<dbReference type="Proteomes" id="UP000476820">
    <property type="component" value="Unassembled WGS sequence"/>
</dbReference>
<keyword evidence="1" id="KW-0472">Membrane</keyword>
<evidence type="ECO:0000259" key="2">
    <source>
        <dbReference type="Pfam" id="PF13791"/>
    </source>
</evidence>
<evidence type="ECO:0000313" key="6">
    <source>
        <dbReference type="Proteomes" id="UP000473681"/>
    </source>
</evidence>
<gene>
    <name evidence="4" type="ORF">FC774_06225</name>
    <name evidence="5" type="ORF">FDB51_06380</name>
</gene>
<keyword evidence="1" id="KW-0812">Transmembrane</keyword>
<evidence type="ECO:0000313" key="7">
    <source>
        <dbReference type="Proteomes" id="UP000476820"/>
    </source>
</evidence>
<dbReference type="Pfam" id="PF13800">
    <property type="entry name" value="Sigma_reg_N"/>
    <property type="match status" value="1"/>
</dbReference>
<dbReference type="InterPro" id="IPR025672">
    <property type="entry name" value="Sigma_reg_C_dom"/>
</dbReference>
<evidence type="ECO:0000313" key="4">
    <source>
        <dbReference type="EMBL" id="NFF87466.1"/>
    </source>
</evidence>
<accession>A0A0L9Y947</accession>
<name>A0A0L9Y947_CLOBO</name>
<evidence type="ECO:0000313" key="5">
    <source>
        <dbReference type="EMBL" id="NFN34766.1"/>
    </source>
</evidence>
<comment type="caution">
    <text evidence="4">The sequence shown here is derived from an EMBL/GenBank/DDBJ whole genome shotgun (WGS) entry which is preliminary data.</text>
</comment>
<dbReference type="OrthoDB" id="1730160at2"/>
<sequence>MNMKSDEEKLKELFDIQEKPNFNKIIKRAKIFSIIRTTIVSLMIFIIVSFVVFISNATILNQMSNKKQECLSNFFNISMPNAYIGSIQSDDRIMVGEIDYVRYRFLGNKPITDGNYKDGYTYMPLINGIYGDWGNYLFNSGGKSSKDSKEVSKYNKAGKKVMEFYYPSVKYKSYINDLENLDEIGNNKVMEISLSFDKAYSLEEIKNMIPDDVILNWYWVDTFAENREEFSSKLVFDEYDVYGMKALDREGNIIDRPEKDFINAINEGKDNNYANQYKELFDNLSNGKGEINKEDLKIIGVVVSGDSKTLKALKDKNYIKAATLGAVADKY</sequence>
<reference evidence="6 7" key="1">
    <citation type="submission" date="2019-04" db="EMBL/GenBank/DDBJ databases">
        <title>Genome sequencing of Clostridium botulinum Groups I-IV and Clostridium butyricum.</title>
        <authorList>
            <person name="Brunt J."/>
            <person name="Van Vliet A.H.M."/>
            <person name="Stringer S.C."/>
            <person name="Carter A.T."/>
            <person name="Peck M.W."/>
        </authorList>
    </citation>
    <scope>NUCLEOTIDE SEQUENCE [LARGE SCALE GENOMIC DNA]</scope>
    <source>
        <strain evidence="4 7">1605</strain>
        <strain evidence="5 6">CB-K-33E</strain>
    </source>
</reference>
<evidence type="ECO:0000256" key="1">
    <source>
        <dbReference type="SAM" id="Phobius"/>
    </source>
</evidence>
<organism evidence="4 7">
    <name type="scientific">Clostridium botulinum</name>
    <dbReference type="NCBI Taxonomy" id="1491"/>
    <lineage>
        <taxon>Bacteria</taxon>
        <taxon>Bacillati</taxon>
        <taxon>Bacillota</taxon>
        <taxon>Clostridia</taxon>
        <taxon>Eubacteriales</taxon>
        <taxon>Clostridiaceae</taxon>
        <taxon>Clostridium</taxon>
    </lineage>
</organism>
<dbReference type="Proteomes" id="UP000473681">
    <property type="component" value="Unassembled WGS sequence"/>
</dbReference>
<feature type="domain" description="Sigma factor regulator C-terminal" evidence="2">
    <location>
        <begin position="181"/>
        <end position="325"/>
    </location>
</feature>
<evidence type="ECO:0008006" key="8">
    <source>
        <dbReference type="Google" id="ProtNLM"/>
    </source>
</evidence>
<feature type="transmembrane region" description="Helical" evidence="1">
    <location>
        <begin position="34"/>
        <end position="54"/>
    </location>
</feature>
<dbReference type="EMBL" id="SWVK01000006">
    <property type="protein sequence ID" value="NFN34766.1"/>
    <property type="molecule type" value="Genomic_DNA"/>
</dbReference>
<dbReference type="AlphaFoldDB" id="A0A0L9Y947"/>
<dbReference type="Pfam" id="PF13791">
    <property type="entry name" value="Sigma_reg_C"/>
    <property type="match status" value="1"/>
</dbReference>
<dbReference type="RefSeq" id="WP_053342216.1">
    <property type="nucleotide sequence ID" value="NZ_LFPA01000102.1"/>
</dbReference>
<dbReference type="EMBL" id="SWOV01000011">
    <property type="protein sequence ID" value="NFF87466.1"/>
    <property type="molecule type" value="Genomic_DNA"/>
</dbReference>
<protein>
    <recommendedName>
        <fullName evidence="8">Sigma factor regulator C-terminal domain-containing protein</fullName>
    </recommendedName>
</protein>
<keyword evidence="1" id="KW-1133">Transmembrane helix</keyword>